<evidence type="ECO:0000313" key="1">
    <source>
        <dbReference type="EMBL" id="RDU67510.1"/>
    </source>
</evidence>
<comment type="caution">
    <text evidence="1">The sequence shown here is derived from an EMBL/GenBank/DDBJ whole genome shotgun (WGS) entry which is preliminary data.</text>
</comment>
<reference evidence="1 2" key="1">
    <citation type="submission" date="2018-04" db="EMBL/GenBank/DDBJ databases">
        <title>Novel Campyloabacter and Helicobacter Species and Strains.</title>
        <authorList>
            <person name="Mannion A.J."/>
            <person name="Shen Z."/>
            <person name="Fox J.G."/>
        </authorList>
    </citation>
    <scope>NUCLEOTIDE SEQUENCE [LARGE SCALE GENOMIC DNA]</scope>
    <source>
        <strain evidence="1 2">MIT 17-337</strain>
    </source>
</reference>
<protein>
    <submittedName>
        <fullName evidence="1">Uncharacterized protein</fullName>
    </submittedName>
</protein>
<dbReference type="Proteomes" id="UP000256379">
    <property type="component" value="Unassembled WGS sequence"/>
</dbReference>
<dbReference type="EMBL" id="NXLQ01000001">
    <property type="protein sequence ID" value="RDU67510.1"/>
    <property type="molecule type" value="Genomic_DNA"/>
</dbReference>
<organism evidence="1 2">
    <name type="scientific">Helicobacter didelphidarum</name>
    <dbReference type="NCBI Taxonomy" id="2040648"/>
    <lineage>
        <taxon>Bacteria</taxon>
        <taxon>Pseudomonadati</taxon>
        <taxon>Campylobacterota</taxon>
        <taxon>Epsilonproteobacteria</taxon>
        <taxon>Campylobacterales</taxon>
        <taxon>Helicobacteraceae</taxon>
        <taxon>Helicobacter</taxon>
    </lineage>
</organism>
<evidence type="ECO:0000313" key="2">
    <source>
        <dbReference type="Proteomes" id="UP000256379"/>
    </source>
</evidence>
<sequence length="87" mass="10551">MSKDYIVREGILDVLEITFIMNVMRKKKMRNEFWRTKMVNNRKRIVANESELRNLYDFFQNYNAKGKKIIVTIILNKLEAFFISLEK</sequence>
<gene>
    <name evidence="1" type="ORF">CQA53_00325</name>
</gene>
<accession>A0A3D8IRA2</accession>
<name>A0A3D8IRA2_9HELI</name>
<proteinExistence type="predicted"/>
<keyword evidence="2" id="KW-1185">Reference proteome</keyword>
<dbReference type="RefSeq" id="WP_115542038.1">
    <property type="nucleotide sequence ID" value="NZ_NXLQ01000001.1"/>
</dbReference>
<dbReference type="AlphaFoldDB" id="A0A3D8IRA2"/>